<organism evidence="2 3">
    <name type="scientific">Oidiodendron maius (strain Zn)</name>
    <dbReference type="NCBI Taxonomy" id="913774"/>
    <lineage>
        <taxon>Eukaryota</taxon>
        <taxon>Fungi</taxon>
        <taxon>Dikarya</taxon>
        <taxon>Ascomycota</taxon>
        <taxon>Pezizomycotina</taxon>
        <taxon>Leotiomycetes</taxon>
        <taxon>Leotiomycetes incertae sedis</taxon>
        <taxon>Myxotrichaceae</taxon>
        <taxon>Oidiodendron</taxon>
    </lineage>
</organism>
<sequence length="56" mass="6423">QRLYPNLYKMALDILTIPAMSAAPERLFSSANITISDRRNRLHSDTTEAIECLKSW</sequence>
<keyword evidence="3" id="KW-1185">Reference proteome</keyword>
<dbReference type="InterPro" id="IPR012337">
    <property type="entry name" value="RNaseH-like_sf"/>
</dbReference>
<dbReference type="InterPro" id="IPR008906">
    <property type="entry name" value="HATC_C_dom"/>
</dbReference>
<evidence type="ECO:0000313" key="2">
    <source>
        <dbReference type="EMBL" id="KIM92566.1"/>
    </source>
</evidence>
<name>A0A0C3GPW1_OIDMZ</name>
<reference evidence="3" key="2">
    <citation type="submission" date="2015-01" db="EMBL/GenBank/DDBJ databases">
        <title>Evolutionary Origins and Diversification of the Mycorrhizal Mutualists.</title>
        <authorList>
            <consortium name="DOE Joint Genome Institute"/>
            <consortium name="Mycorrhizal Genomics Consortium"/>
            <person name="Kohler A."/>
            <person name="Kuo A."/>
            <person name="Nagy L.G."/>
            <person name="Floudas D."/>
            <person name="Copeland A."/>
            <person name="Barry K.W."/>
            <person name="Cichocki N."/>
            <person name="Veneault-Fourrey C."/>
            <person name="LaButti K."/>
            <person name="Lindquist E.A."/>
            <person name="Lipzen A."/>
            <person name="Lundell T."/>
            <person name="Morin E."/>
            <person name="Murat C."/>
            <person name="Riley R."/>
            <person name="Ohm R."/>
            <person name="Sun H."/>
            <person name="Tunlid A."/>
            <person name="Henrissat B."/>
            <person name="Grigoriev I.V."/>
            <person name="Hibbett D.S."/>
            <person name="Martin F."/>
        </authorList>
    </citation>
    <scope>NUCLEOTIDE SEQUENCE [LARGE SCALE GENOMIC DNA]</scope>
    <source>
        <strain evidence="3">Zn</strain>
    </source>
</reference>
<dbReference type="OrthoDB" id="3439855at2759"/>
<dbReference type="AlphaFoldDB" id="A0A0C3GPW1"/>
<evidence type="ECO:0000313" key="3">
    <source>
        <dbReference type="Proteomes" id="UP000054321"/>
    </source>
</evidence>
<dbReference type="EMBL" id="KN832918">
    <property type="protein sequence ID" value="KIM92566.1"/>
    <property type="molecule type" value="Genomic_DNA"/>
</dbReference>
<accession>A0A0C3GPW1</accession>
<feature type="non-terminal residue" evidence="2">
    <location>
        <position position="56"/>
    </location>
</feature>
<evidence type="ECO:0000259" key="1">
    <source>
        <dbReference type="Pfam" id="PF05699"/>
    </source>
</evidence>
<proteinExistence type="predicted"/>
<dbReference type="HOGENOM" id="CLU_009123_17_3_1"/>
<dbReference type="GO" id="GO:0046983">
    <property type="term" value="F:protein dimerization activity"/>
    <property type="evidence" value="ECO:0007669"/>
    <property type="project" value="InterPro"/>
</dbReference>
<reference evidence="2 3" key="1">
    <citation type="submission" date="2014-04" db="EMBL/GenBank/DDBJ databases">
        <authorList>
            <consortium name="DOE Joint Genome Institute"/>
            <person name="Kuo A."/>
            <person name="Martino E."/>
            <person name="Perotto S."/>
            <person name="Kohler A."/>
            <person name="Nagy L.G."/>
            <person name="Floudas D."/>
            <person name="Copeland A."/>
            <person name="Barry K.W."/>
            <person name="Cichocki N."/>
            <person name="Veneault-Fourrey C."/>
            <person name="LaButti K."/>
            <person name="Lindquist E.A."/>
            <person name="Lipzen A."/>
            <person name="Lundell T."/>
            <person name="Morin E."/>
            <person name="Murat C."/>
            <person name="Sun H."/>
            <person name="Tunlid A."/>
            <person name="Henrissat B."/>
            <person name="Grigoriev I.V."/>
            <person name="Hibbett D.S."/>
            <person name="Martin F."/>
            <person name="Nordberg H.P."/>
            <person name="Cantor M.N."/>
            <person name="Hua S.X."/>
        </authorList>
    </citation>
    <scope>NUCLEOTIDE SEQUENCE [LARGE SCALE GENOMIC DNA]</scope>
    <source>
        <strain evidence="2 3">Zn</strain>
    </source>
</reference>
<dbReference type="Proteomes" id="UP000054321">
    <property type="component" value="Unassembled WGS sequence"/>
</dbReference>
<dbReference type="STRING" id="913774.A0A0C3GPW1"/>
<feature type="domain" description="HAT C-terminal dimerisation" evidence="1">
    <location>
        <begin position="3"/>
        <end position="56"/>
    </location>
</feature>
<protein>
    <recommendedName>
        <fullName evidence="1">HAT C-terminal dimerisation domain-containing protein</fullName>
    </recommendedName>
</protein>
<dbReference type="InParanoid" id="A0A0C3GPW1"/>
<feature type="non-terminal residue" evidence="2">
    <location>
        <position position="1"/>
    </location>
</feature>
<dbReference type="Pfam" id="PF05699">
    <property type="entry name" value="Dimer_Tnp_hAT"/>
    <property type="match status" value="1"/>
</dbReference>
<dbReference type="SUPFAM" id="SSF53098">
    <property type="entry name" value="Ribonuclease H-like"/>
    <property type="match status" value="1"/>
</dbReference>
<gene>
    <name evidence="2" type="ORF">OIDMADRAFT_73701</name>
</gene>